<accession>A0A839Y2Y7</accession>
<dbReference type="AlphaFoldDB" id="A0A839Y2Y7"/>
<organism evidence="8 9">
    <name type="scientific">Modestobacter versicolor</name>
    <dbReference type="NCBI Taxonomy" id="429133"/>
    <lineage>
        <taxon>Bacteria</taxon>
        <taxon>Bacillati</taxon>
        <taxon>Actinomycetota</taxon>
        <taxon>Actinomycetes</taxon>
        <taxon>Geodermatophilales</taxon>
        <taxon>Geodermatophilaceae</taxon>
        <taxon>Modestobacter</taxon>
    </lineage>
</organism>
<keyword evidence="5 8" id="KW-0418">Kinase</keyword>
<dbReference type="EMBL" id="JACIBU010000001">
    <property type="protein sequence ID" value="MBB3677125.1"/>
    <property type="molecule type" value="Genomic_DNA"/>
</dbReference>
<dbReference type="PANTHER" id="PTHR44936:SF9">
    <property type="entry name" value="SENSOR PROTEIN CREC"/>
    <property type="match status" value="1"/>
</dbReference>
<dbReference type="RefSeq" id="WP_246405486.1">
    <property type="nucleotide sequence ID" value="NZ_JACIBU010000001.1"/>
</dbReference>
<evidence type="ECO:0000256" key="3">
    <source>
        <dbReference type="ARBA" id="ARBA00022553"/>
    </source>
</evidence>
<dbReference type="Pfam" id="PF02518">
    <property type="entry name" value="HATPase_c"/>
    <property type="match status" value="1"/>
</dbReference>
<dbReference type="Gene3D" id="3.30.565.10">
    <property type="entry name" value="Histidine kinase-like ATPase, C-terminal domain"/>
    <property type="match status" value="1"/>
</dbReference>
<keyword evidence="3" id="KW-0597">Phosphoprotein</keyword>
<evidence type="ECO:0000313" key="8">
    <source>
        <dbReference type="EMBL" id="MBB3677125.1"/>
    </source>
</evidence>
<feature type="domain" description="Histidine kinase" evidence="7">
    <location>
        <begin position="65"/>
        <end position="258"/>
    </location>
</feature>
<dbReference type="GO" id="GO:0005886">
    <property type="term" value="C:plasma membrane"/>
    <property type="evidence" value="ECO:0007669"/>
    <property type="project" value="UniProtKB-SubCell"/>
</dbReference>
<dbReference type="InterPro" id="IPR036890">
    <property type="entry name" value="HATPase_C_sf"/>
</dbReference>
<name>A0A839Y2Y7_9ACTN</name>
<dbReference type="SUPFAM" id="SSF55874">
    <property type="entry name" value="ATPase domain of HSP90 chaperone/DNA topoisomerase II/histidine kinase"/>
    <property type="match status" value="1"/>
</dbReference>
<dbReference type="GO" id="GO:0000155">
    <property type="term" value="F:phosphorelay sensor kinase activity"/>
    <property type="evidence" value="ECO:0007669"/>
    <property type="project" value="InterPro"/>
</dbReference>
<evidence type="ECO:0000256" key="4">
    <source>
        <dbReference type="ARBA" id="ARBA00022679"/>
    </source>
</evidence>
<dbReference type="EC" id="2.7.13.3" evidence="2"/>
<comment type="catalytic activity">
    <reaction evidence="1">
        <text>ATP + protein L-histidine = ADP + protein N-phospho-L-histidine.</text>
        <dbReference type="EC" id="2.7.13.3"/>
    </reaction>
</comment>
<dbReference type="InterPro" id="IPR003594">
    <property type="entry name" value="HATPase_dom"/>
</dbReference>
<dbReference type="CDD" id="cd00082">
    <property type="entry name" value="HisKA"/>
    <property type="match status" value="1"/>
</dbReference>
<dbReference type="Proteomes" id="UP000580718">
    <property type="component" value="Unassembled WGS sequence"/>
</dbReference>
<evidence type="ECO:0000256" key="2">
    <source>
        <dbReference type="ARBA" id="ARBA00012438"/>
    </source>
</evidence>
<evidence type="ECO:0000259" key="7">
    <source>
        <dbReference type="PROSITE" id="PS50109"/>
    </source>
</evidence>
<sequence>MSLPQVSLRPAWLTDRNPEVPVTLAADTRTGSFPHLVTEVVRTLRTRFRPSAPEQVSTGDALVRAMCHDMRSPLAALESALARLDDDTAGSELLELARAQTRHLASMLRTADATGGAPGRRGTRRLVDVVRASVDASGLPAHQLAVRLGEDAADVGVADARVQRVLTNLLENAHRHGEGRPVRLDADRRDGWVRLAVTQAGVPAEAVVSRLSQETPPVDLDGLGLWSVRRQTRELGGRLLWSQGADGAFTLVVALPDR</sequence>
<evidence type="ECO:0000256" key="5">
    <source>
        <dbReference type="ARBA" id="ARBA00022777"/>
    </source>
</evidence>
<dbReference type="InterPro" id="IPR050980">
    <property type="entry name" value="2C_sensor_his_kinase"/>
</dbReference>
<dbReference type="Gene3D" id="1.10.287.130">
    <property type="match status" value="1"/>
</dbReference>
<keyword evidence="4" id="KW-0808">Transferase</keyword>
<dbReference type="PROSITE" id="PS50109">
    <property type="entry name" value="HIS_KIN"/>
    <property type="match status" value="1"/>
</dbReference>
<proteinExistence type="predicted"/>
<comment type="caution">
    <text evidence="8">The sequence shown here is derived from an EMBL/GenBank/DDBJ whole genome shotgun (WGS) entry which is preliminary data.</text>
</comment>
<evidence type="ECO:0000256" key="1">
    <source>
        <dbReference type="ARBA" id="ARBA00000085"/>
    </source>
</evidence>
<keyword evidence="6" id="KW-0902">Two-component regulatory system</keyword>
<protein>
    <recommendedName>
        <fullName evidence="2">histidine kinase</fullName>
        <ecNumber evidence="2">2.7.13.3</ecNumber>
    </recommendedName>
</protein>
<evidence type="ECO:0000256" key="6">
    <source>
        <dbReference type="ARBA" id="ARBA00023012"/>
    </source>
</evidence>
<dbReference type="InterPro" id="IPR003661">
    <property type="entry name" value="HisK_dim/P_dom"/>
</dbReference>
<dbReference type="InterPro" id="IPR005467">
    <property type="entry name" value="His_kinase_dom"/>
</dbReference>
<dbReference type="PANTHER" id="PTHR44936">
    <property type="entry name" value="SENSOR PROTEIN CREC"/>
    <property type="match status" value="1"/>
</dbReference>
<gene>
    <name evidence="8" type="ORF">FHX36_002860</name>
</gene>
<evidence type="ECO:0000313" key="9">
    <source>
        <dbReference type="Proteomes" id="UP000580718"/>
    </source>
</evidence>
<reference evidence="8 9" key="1">
    <citation type="submission" date="2020-08" db="EMBL/GenBank/DDBJ databases">
        <title>Sequencing the genomes of 1000 actinobacteria strains.</title>
        <authorList>
            <person name="Klenk H.-P."/>
        </authorList>
    </citation>
    <scope>NUCLEOTIDE SEQUENCE [LARGE SCALE GENOMIC DNA]</scope>
    <source>
        <strain evidence="8 9">DSM 16678</strain>
    </source>
</reference>